<name>A0ABW2C919_9PSEU</name>
<evidence type="ECO:0000256" key="3">
    <source>
        <dbReference type="ARBA" id="ARBA00022475"/>
    </source>
</evidence>
<comment type="similarity">
    <text evidence="7">Belongs to the binding-protein-dependent transport system permease family.</text>
</comment>
<evidence type="ECO:0000256" key="1">
    <source>
        <dbReference type="ARBA" id="ARBA00004651"/>
    </source>
</evidence>
<dbReference type="InterPro" id="IPR035906">
    <property type="entry name" value="MetI-like_sf"/>
</dbReference>
<evidence type="ECO:0000313" key="11">
    <source>
        <dbReference type="Proteomes" id="UP001596337"/>
    </source>
</evidence>
<dbReference type="EMBL" id="JBHSXX010000001">
    <property type="protein sequence ID" value="MFC6870569.1"/>
    <property type="molecule type" value="Genomic_DNA"/>
</dbReference>
<feature type="transmembrane region" description="Helical" evidence="7">
    <location>
        <begin position="171"/>
        <end position="189"/>
    </location>
</feature>
<evidence type="ECO:0000259" key="9">
    <source>
        <dbReference type="PROSITE" id="PS50928"/>
    </source>
</evidence>
<feature type="transmembrane region" description="Helical" evidence="7">
    <location>
        <begin position="105"/>
        <end position="126"/>
    </location>
</feature>
<accession>A0ABW2C919</accession>
<evidence type="ECO:0000256" key="7">
    <source>
        <dbReference type="RuleBase" id="RU363032"/>
    </source>
</evidence>
<feature type="region of interest" description="Disordered" evidence="8">
    <location>
        <begin position="1"/>
        <end position="30"/>
    </location>
</feature>
<feature type="compositionally biased region" description="Basic and acidic residues" evidence="8">
    <location>
        <begin position="7"/>
        <end position="27"/>
    </location>
</feature>
<feature type="transmembrane region" description="Helical" evidence="7">
    <location>
        <begin position="270"/>
        <end position="288"/>
    </location>
</feature>
<dbReference type="PANTHER" id="PTHR43744:SF3">
    <property type="entry name" value="LACTOSE TRANSPORT SYSTEM PERMEASE PROTEIN LACG"/>
    <property type="match status" value="1"/>
</dbReference>
<reference evidence="11" key="1">
    <citation type="journal article" date="2019" name="Int. J. Syst. Evol. Microbiol.">
        <title>The Global Catalogue of Microorganisms (GCM) 10K type strain sequencing project: providing services to taxonomists for standard genome sequencing and annotation.</title>
        <authorList>
            <consortium name="The Broad Institute Genomics Platform"/>
            <consortium name="The Broad Institute Genome Sequencing Center for Infectious Disease"/>
            <person name="Wu L."/>
            <person name="Ma J."/>
        </authorList>
    </citation>
    <scope>NUCLEOTIDE SEQUENCE [LARGE SCALE GENOMIC DNA]</scope>
    <source>
        <strain evidence="11">KCTC 32255</strain>
    </source>
</reference>
<dbReference type="InterPro" id="IPR000515">
    <property type="entry name" value="MetI-like"/>
</dbReference>
<dbReference type="SUPFAM" id="SSF161098">
    <property type="entry name" value="MetI-like"/>
    <property type="match status" value="1"/>
</dbReference>
<keyword evidence="4 7" id="KW-0812">Transmembrane</keyword>
<evidence type="ECO:0000256" key="5">
    <source>
        <dbReference type="ARBA" id="ARBA00022989"/>
    </source>
</evidence>
<proteinExistence type="inferred from homology"/>
<evidence type="ECO:0000256" key="4">
    <source>
        <dbReference type="ARBA" id="ARBA00022692"/>
    </source>
</evidence>
<keyword evidence="5 7" id="KW-1133">Transmembrane helix</keyword>
<dbReference type="PROSITE" id="PS50928">
    <property type="entry name" value="ABC_TM1"/>
    <property type="match status" value="1"/>
</dbReference>
<feature type="transmembrane region" description="Helical" evidence="7">
    <location>
        <begin position="210"/>
        <end position="232"/>
    </location>
</feature>
<organism evidence="10 11">
    <name type="scientific">Haloechinothrix salitolerans</name>
    <dbReference type="NCBI Taxonomy" id="926830"/>
    <lineage>
        <taxon>Bacteria</taxon>
        <taxon>Bacillati</taxon>
        <taxon>Actinomycetota</taxon>
        <taxon>Actinomycetes</taxon>
        <taxon>Pseudonocardiales</taxon>
        <taxon>Pseudonocardiaceae</taxon>
        <taxon>Haloechinothrix</taxon>
    </lineage>
</organism>
<evidence type="ECO:0000256" key="8">
    <source>
        <dbReference type="SAM" id="MobiDB-lite"/>
    </source>
</evidence>
<feature type="domain" description="ABC transmembrane type-1" evidence="9">
    <location>
        <begin position="100"/>
        <end position="289"/>
    </location>
</feature>
<comment type="subcellular location">
    <subcellularLocation>
        <location evidence="1 7">Cell membrane</location>
        <topology evidence="1 7">Multi-pass membrane protein</topology>
    </subcellularLocation>
</comment>
<feature type="transmembrane region" description="Helical" evidence="7">
    <location>
        <begin position="38"/>
        <end position="57"/>
    </location>
</feature>
<feature type="transmembrane region" description="Helical" evidence="7">
    <location>
        <begin position="138"/>
        <end position="159"/>
    </location>
</feature>
<dbReference type="CDD" id="cd06261">
    <property type="entry name" value="TM_PBP2"/>
    <property type="match status" value="1"/>
</dbReference>
<evidence type="ECO:0000313" key="10">
    <source>
        <dbReference type="EMBL" id="MFC6870569.1"/>
    </source>
</evidence>
<comment type="caution">
    <text evidence="10">The sequence shown here is derived from an EMBL/GenBank/DDBJ whole genome shotgun (WGS) entry which is preliminary data.</text>
</comment>
<protein>
    <submittedName>
        <fullName evidence="10">Carbohydrate ABC transporter permease</fullName>
    </submittedName>
</protein>
<gene>
    <name evidence="10" type="ORF">ACFQGD_25895</name>
</gene>
<dbReference type="PANTHER" id="PTHR43744">
    <property type="entry name" value="ABC TRANSPORTER PERMEASE PROTEIN MG189-RELATED-RELATED"/>
    <property type="match status" value="1"/>
</dbReference>
<dbReference type="Proteomes" id="UP001596337">
    <property type="component" value="Unassembled WGS sequence"/>
</dbReference>
<keyword evidence="6 7" id="KW-0472">Membrane</keyword>
<dbReference type="RefSeq" id="WP_345402328.1">
    <property type="nucleotide sequence ID" value="NZ_BAABLA010000110.1"/>
</dbReference>
<keyword evidence="3" id="KW-1003">Cell membrane</keyword>
<evidence type="ECO:0000256" key="6">
    <source>
        <dbReference type="ARBA" id="ARBA00023136"/>
    </source>
</evidence>
<evidence type="ECO:0000256" key="2">
    <source>
        <dbReference type="ARBA" id="ARBA00022448"/>
    </source>
</evidence>
<sequence>MSGTPTREARNTEQAKPEQRRSPHRIDTGQSCSRGEAILRWTLMTIAAAVVLGPLLWQLSTALKGAGESTSGFLGSLVPSDPTLRNFVTAFTEIPLGQYLLNSTAIAATGVAVNLVIATITGYALARIPFRGRAVYMAVLLATATLPFEVILVSTLLVTRNLGLQDTLLGVVLPQGVAITAIFVMRQAFRGIPTELEEAATVDGAGPFRMFLRVMLPNVKGSLAVVTVLGFLDSWDQFLWPLVILSDPDKYPVSVGVQYLSGAFSADQRVISAAALVVILPPLLVYMFTQRHVFSGLAGGALKG</sequence>
<keyword evidence="11" id="KW-1185">Reference proteome</keyword>
<keyword evidence="2 7" id="KW-0813">Transport</keyword>
<dbReference type="Pfam" id="PF00528">
    <property type="entry name" value="BPD_transp_1"/>
    <property type="match status" value="1"/>
</dbReference>
<dbReference type="Gene3D" id="1.10.3720.10">
    <property type="entry name" value="MetI-like"/>
    <property type="match status" value="1"/>
</dbReference>